<evidence type="ECO:0000259" key="5">
    <source>
        <dbReference type="SMART" id="SM00642"/>
    </source>
</evidence>
<feature type="region of interest" description="Disordered" evidence="4">
    <location>
        <begin position="476"/>
        <end position="498"/>
    </location>
</feature>
<dbReference type="Pfam" id="PF02922">
    <property type="entry name" value="CBM_48"/>
    <property type="match status" value="1"/>
</dbReference>
<organism evidence="6 7">
    <name type="scientific">Uliginosibacterium flavum</name>
    <dbReference type="NCBI Taxonomy" id="1396831"/>
    <lineage>
        <taxon>Bacteria</taxon>
        <taxon>Pseudomonadati</taxon>
        <taxon>Pseudomonadota</taxon>
        <taxon>Betaproteobacteria</taxon>
        <taxon>Rhodocyclales</taxon>
        <taxon>Zoogloeaceae</taxon>
        <taxon>Uliginosibacterium</taxon>
    </lineage>
</organism>
<dbReference type="InterPro" id="IPR011837">
    <property type="entry name" value="Glycogen_debranch_GlgX"/>
</dbReference>
<name>A0ABV2TMG0_9RHOO</name>
<dbReference type="SUPFAM" id="SSF51011">
    <property type="entry name" value="Glycosyl hydrolase domain"/>
    <property type="match status" value="1"/>
</dbReference>
<proteinExistence type="inferred from homology"/>
<dbReference type="InterPro" id="IPR013783">
    <property type="entry name" value="Ig-like_fold"/>
</dbReference>
<evidence type="ECO:0000256" key="4">
    <source>
        <dbReference type="SAM" id="MobiDB-lite"/>
    </source>
</evidence>
<dbReference type="PANTHER" id="PTHR43002">
    <property type="entry name" value="GLYCOGEN DEBRANCHING ENZYME"/>
    <property type="match status" value="1"/>
</dbReference>
<dbReference type="EC" id="3.2.1.196" evidence="6"/>
<accession>A0ABV2TMG0</accession>
<dbReference type="RefSeq" id="WP_354600691.1">
    <property type="nucleotide sequence ID" value="NZ_JBEWZI010000007.1"/>
</dbReference>
<sequence length="690" mass="76778">MENPLALEPGKPWPLGAHADAAGVNFAIFSANATAVFLCLFDAAGENEMMRLPLSCHTLDVWHGYLPDAKPGLIYGLRCEGPWAPQEGHYFNPDKLLLDPYAREIVGRFDWSDANFCAIPDSHEQLCTIDNGSRALKARVPAPDSFDWGDDQPPALSPADTVIYELHIKGFSRLNPALPEALRGTYAGLAHPVSIAHLKRLGVTALSLLPVHYHLDELRLTQMGLVNYWGYNSINFFTPDPRFASGNEGLSVRDEFRSMVRALHAEGIKVFLDVVYNHTAEGDATGASISFRGLDNASYYRLDANNKRTFINDTGCGNTLDIRQPNVLRLVLDSLRYWVSDMHVDGFRFDLAPIMGRDDGGFNPRAAFFAAVAQDPVLSHVTMIAEPWDIGPGGYQLGGFPRGWHEWNDRFRDTLRAFWLSAPCTRGDFAMRLCGSSDLFQANRREPLASVNYVVSHDGYTLRDLLSYVVRRNQANGEDNRDGHNHNLSHNCGEEGPSTDPAVTALRSRMQRVLLASAIFSQGTPMLAAGDELGHSQQGNNNPYCQDNETTWIDWEAADQDLIGYTARLLSLRHQAMLFATHWYRRGVSDLVWLRHDGEALHSHEWRDNGARILGCLISQPGRAKVPLLLLINAETVDHRFLLPAGEWRVWLDTAHPRGESDWHGHGETLFPLAAHSMVLLAAGGAKIHL</sequence>
<dbReference type="Pfam" id="PF00128">
    <property type="entry name" value="Alpha-amylase"/>
    <property type="match status" value="1"/>
</dbReference>
<dbReference type="EMBL" id="JBEWZI010000007">
    <property type="protein sequence ID" value="MET7014232.1"/>
    <property type="molecule type" value="Genomic_DNA"/>
</dbReference>
<evidence type="ECO:0000256" key="2">
    <source>
        <dbReference type="ARBA" id="ARBA00022801"/>
    </source>
</evidence>
<keyword evidence="7" id="KW-1185">Reference proteome</keyword>
<reference evidence="6 7" key="1">
    <citation type="submission" date="2024-07" db="EMBL/GenBank/DDBJ databases">
        <title>Uliginosibacterium flavum JJ3220;KACC:17644.</title>
        <authorList>
            <person name="Kim M.K."/>
        </authorList>
    </citation>
    <scope>NUCLEOTIDE SEQUENCE [LARGE SCALE GENOMIC DNA]</scope>
    <source>
        <strain evidence="6 7">KACC:17644</strain>
    </source>
</reference>
<keyword evidence="2 6" id="KW-0378">Hydrolase</keyword>
<evidence type="ECO:0000313" key="7">
    <source>
        <dbReference type="Proteomes" id="UP001549691"/>
    </source>
</evidence>
<dbReference type="SUPFAM" id="SSF51445">
    <property type="entry name" value="(Trans)glycosidases"/>
    <property type="match status" value="1"/>
</dbReference>
<feature type="domain" description="Glycosyl hydrolase family 13 catalytic" evidence="5">
    <location>
        <begin position="143"/>
        <end position="573"/>
    </location>
</feature>
<comment type="similarity">
    <text evidence="1">Belongs to the glycosyl hydrolase 13 family.</text>
</comment>
<gene>
    <name evidence="6" type="primary">glgX</name>
    <name evidence="6" type="ORF">ABXR19_08510</name>
</gene>
<dbReference type="InterPro" id="IPR044505">
    <property type="entry name" value="GlgX_Isoamylase_N_E_set"/>
</dbReference>
<dbReference type="InterPro" id="IPR014756">
    <property type="entry name" value="Ig_E-set"/>
</dbReference>
<dbReference type="InterPro" id="IPR017853">
    <property type="entry name" value="GH"/>
</dbReference>
<dbReference type="CDD" id="cd02856">
    <property type="entry name" value="E_set_GDE_Isoamylase_N"/>
    <property type="match status" value="1"/>
</dbReference>
<evidence type="ECO:0000313" key="6">
    <source>
        <dbReference type="EMBL" id="MET7014232.1"/>
    </source>
</evidence>
<dbReference type="GO" id="GO:0120549">
    <property type="term" value="F:limit dextrin alpha-1,6-maltotetraose-hydrolase activity"/>
    <property type="evidence" value="ECO:0007669"/>
    <property type="project" value="UniProtKB-EC"/>
</dbReference>
<dbReference type="Gene3D" id="3.20.20.80">
    <property type="entry name" value="Glycosidases"/>
    <property type="match status" value="1"/>
</dbReference>
<dbReference type="InterPro" id="IPR013780">
    <property type="entry name" value="Glyco_hydro_b"/>
</dbReference>
<dbReference type="Proteomes" id="UP001549691">
    <property type="component" value="Unassembled WGS sequence"/>
</dbReference>
<dbReference type="SUPFAM" id="SSF81296">
    <property type="entry name" value="E set domains"/>
    <property type="match status" value="1"/>
</dbReference>
<protein>
    <submittedName>
        <fullName evidence="6">Glycogen debranching protein GlgX</fullName>
        <ecNumber evidence="6">3.2.1.196</ecNumber>
    </submittedName>
</protein>
<dbReference type="Gene3D" id="2.60.40.1180">
    <property type="entry name" value="Golgi alpha-mannosidase II"/>
    <property type="match status" value="1"/>
</dbReference>
<dbReference type="SMART" id="SM00642">
    <property type="entry name" value="Aamy"/>
    <property type="match status" value="1"/>
</dbReference>
<evidence type="ECO:0000256" key="3">
    <source>
        <dbReference type="ARBA" id="ARBA00023295"/>
    </source>
</evidence>
<dbReference type="NCBIfam" id="TIGR02100">
    <property type="entry name" value="glgX_debranch"/>
    <property type="match status" value="1"/>
</dbReference>
<dbReference type="InterPro" id="IPR006047">
    <property type="entry name" value="GH13_cat_dom"/>
</dbReference>
<comment type="caution">
    <text evidence="6">The sequence shown here is derived from an EMBL/GenBank/DDBJ whole genome shotgun (WGS) entry which is preliminary data.</text>
</comment>
<dbReference type="CDD" id="cd11326">
    <property type="entry name" value="AmyAc_Glg_debranch"/>
    <property type="match status" value="1"/>
</dbReference>
<keyword evidence="3 6" id="KW-0326">Glycosidase</keyword>
<dbReference type="Gene3D" id="2.60.40.10">
    <property type="entry name" value="Immunoglobulins"/>
    <property type="match status" value="1"/>
</dbReference>
<evidence type="ECO:0000256" key="1">
    <source>
        <dbReference type="ARBA" id="ARBA00008061"/>
    </source>
</evidence>
<dbReference type="InterPro" id="IPR004193">
    <property type="entry name" value="Glyco_hydro_13_N"/>
</dbReference>